<proteinExistence type="predicted"/>
<sequence>MEVYELMDYLQQTQDYIEFSFYKNSSEIMEAIMKNGIEKVLNIVSIVENQKGIFECSSTWEVDESTCFSKDITINISGEMIFITEVLGTANNSSSTANTKSHIENIFNSSNTDVDIQKEYGEILSLLKSKPLNSIEKGLLTKVVAAFFR</sequence>
<dbReference type="EMBL" id="QKMR01000009">
    <property type="protein sequence ID" value="PYG87816.1"/>
    <property type="molecule type" value="Genomic_DNA"/>
</dbReference>
<dbReference type="Proteomes" id="UP000248132">
    <property type="component" value="Unassembled WGS sequence"/>
</dbReference>
<dbReference type="AlphaFoldDB" id="A0A318XK86"/>
<protein>
    <submittedName>
        <fullName evidence="1">Uncharacterized protein</fullName>
    </submittedName>
</protein>
<gene>
    <name evidence="1" type="ORF">LY28_01836</name>
</gene>
<accession>A0A318XK86</accession>
<comment type="caution">
    <text evidence="1">The sequence shown here is derived from an EMBL/GenBank/DDBJ whole genome shotgun (WGS) entry which is preliminary data.</text>
</comment>
<evidence type="ECO:0000313" key="1">
    <source>
        <dbReference type="EMBL" id="PYG87816.1"/>
    </source>
</evidence>
<name>A0A318XK86_9FIRM</name>
<dbReference type="RefSeq" id="WP_110461872.1">
    <property type="nucleotide sequence ID" value="NZ_QKMR01000009.1"/>
</dbReference>
<keyword evidence="2" id="KW-1185">Reference proteome</keyword>
<dbReference type="OrthoDB" id="1739386at2"/>
<evidence type="ECO:0000313" key="2">
    <source>
        <dbReference type="Proteomes" id="UP000248132"/>
    </source>
</evidence>
<reference evidence="1 2" key="1">
    <citation type="submission" date="2018-06" db="EMBL/GenBank/DDBJ databases">
        <title>Genomic Encyclopedia of Type Strains, Phase I: the one thousand microbial genomes (KMG-I) project.</title>
        <authorList>
            <person name="Kyrpides N."/>
        </authorList>
    </citation>
    <scope>NUCLEOTIDE SEQUENCE [LARGE SCALE GENOMIC DNA]</scope>
    <source>
        <strain evidence="1 2">DSM 19573</strain>
    </source>
</reference>
<organism evidence="1 2">
    <name type="scientific">Ruminiclostridium sufflavum DSM 19573</name>
    <dbReference type="NCBI Taxonomy" id="1121337"/>
    <lineage>
        <taxon>Bacteria</taxon>
        <taxon>Bacillati</taxon>
        <taxon>Bacillota</taxon>
        <taxon>Clostridia</taxon>
        <taxon>Eubacteriales</taxon>
        <taxon>Oscillospiraceae</taxon>
        <taxon>Ruminiclostridium</taxon>
    </lineage>
</organism>